<dbReference type="EMBL" id="CP036526">
    <property type="protein sequence ID" value="QDT09067.1"/>
    <property type="molecule type" value="Genomic_DNA"/>
</dbReference>
<dbReference type="RefSeq" id="WP_145416516.1">
    <property type="nucleotide sequence ID" value="NZ_CP036526.1"/>
</dbReference>
<comment type="subcellular location">
    <subcellularLocation>
        <location evidence="10">Cell membrane</location>
    </subcellularLocation>
</comment>
<evidence type="ECO:0000256" key="9">
    <source>
        <dbReference type="PIRSR" id="PIRSR639901-2"/>
    </source>
</evidence>
<dbReference type="InterPro" id="IPR038107">
    <property type="entry name" value="Glycos_transf_N_sf"/>
</dbReference>
<feature type="site" description="Transition state stabilizer" evidence="9">
    <location>
        <position position="217"/>
    </location>
</feature>
<keyword evidence="10" id="KW-1003">Cell membrane</keyword>
<dbReference type="PANTHER" id="PTHR42755:SF1">
    <property type="entry name" value="3-DEOXY-D-MANNO-OCTULOSONIC ACID TRANSFERASE, MITOCHONDRIAL-RELATED"/>
    <property type="match status" value="1"/>
</dbReference>
<keyword evidence="5 10" id="KW-0808">Transferase</keyword>
<evidence type="ECO:0000256" key="10">
    <source>
        <dbReference type="RuleBase" id="RU365103"/>
    </source>
</evidence>
<evidence type="ECO:0000259" key="11">
    <source>
        <dbReference type="Pfam" id="PF04413"/>
    </source>
</evidence>
<comment type="pathway">
    <text evidence="1 10">Bacterial outer membrane biogenesis; LPS core biosynthesis.</text>
</comment>
<dbReference type="GO" id="GO:0005886">
    <property type="term" value="C:plasma membrane"/>
    <property type="evidence" value="ECO:0007669"/>
    <property type="project" value="UniProtKB-SubCell"/>
</dbReference>
<dbReference type="FunFam" id="3.40.50.2000:FF:000032">
    <property type="entry name" value="3-deoxy-D-manno-octulosonic acid transferase"/>
    <property type="match status" value="1"/>
</dbReference>
<dbReference type="AlphaFoldDB" id="A0A517NPM2"/>
<dbReference type="OrthoDB" id="9789797at2"/>
<dbReference type="GO" id="GO:0009244">
    <property type="term" value="P:lipopolysaccharide core region biosynthetic process"/>
    <property type="evidence" value="ECO:0007669"/>
    <property type="project" value="UniProtKB-UniRule"/>
</dbReference>
<name>A0A517NPM2_9BACT</name>
<dbReference type="Proteomes" id="UP000319817">
    <property type="component" value="Chromosome"/>
</dbReference>
<evidence type="ECO:0000256" key="5">
    <source>
        <dbReference type="ARBA" id="ARBA00022679"/>
    </source>
</evidence>
<feature type="active site" description="Proton acceptor" evidence="8">
    <location>
        <position position="70"/>
    </location>
</feature>
<organism evidence="12 13">
    <name type="scientific">Stieleria marina</name>
    <dbReference type="NCBI Taxonomy" id="1930275"/>
    <lineage>
        <taxon>Bacteria</taxon>
        <taxon>Pseudomonadati</taxon>
        <taxon>Planctomycetota</taxon>
        <taxon>Planctomycetia</taxon>
        <taxon>Pirellulales</taxon>
        <taxon>Pirellulaceae</taxon>
        <taxon>Stieleria</taxon>
    </lineage>
</organism>
<evidence type="ECO:0000256" key="3">
    <source>
        <dbReference type="ARBA" id="ARBA00012621"/>
    </source>
</evidence>
<evidence type="ECO:0000313" key="13">
    <source>
        <dbReference type="Proteomes" id="UP000319817"/>
    </source>
</evidence>
<reference evidence="12 13" key="1">
    <citation type="submission" date="2019-02" db="EMBL/GenBank/DDBJ databases">
        <title>Deep-cultivation of Planctomycetes and their phenomic and genomic characterization uncovers novel biology.</title>
        <authorList>
            <person name="Wiegand S."/>
            <person name="Jogler M."/>
            <person name="Boedeker C."/>
            <person name="Pinto D."/>
            <person name="Vollmers J."/>
            <person name="Rivas-Marin E."/>
            <person name="Kohn T."/>
            <person name="Peeters S.H."/>
            <person name="Heuer A."/>
            <person name="Rast P."/>
            <person name="Oberbeckmann S."/>
            <person name="Bunk B."/>
            <person name="Jeske O."/>
            <person name="Meyerdierks A."/>
            <person name="Storesund J.E."/>
            <person name="Kallscheuer N."/>
            <person name="Luecker S."/>
            <person name="Lage O.M."/>
            <person name="Pohl T."/>
            <person name="Merkel B.J."/>
            <person name="Hornburger P."/>
            <person name="Mueller R.-W."/>
            <person name="Bruemmer F."/>
            <person name="Labrenz M."/>
            <person name="Spormann A.M."/>
            <person name="Op den Camp H."/>
            <person name="Overmann J."/>
            <person name="Amann R."/>
            <person name="Jetten M.S.M."/>
            <person name="Mascher T."/>
            <person name="Medema M.H."/>
            <person name="Devos D.P."/>
            <person name="Kaster A.-K."/>
            <person name="Ovreas L."/>
            <person name="Rohde M."/>
            <person name="Galperin M.Y."/>
            <person name="Jogler C."/>
        </authorList>
    </citation>
    <scope>NUCLEOTIDE SEQUENCE [LARGE SCALE GENOMIC DNA]</scope>
    <source>
        <strain evidence="12 13">K23_9</strain>
    </source>
</reference>
<comment type="similarity">
    <text evidence="2">Belongs to the glycosyltransferase group 1 family. Glycosyltransferase 30 subfamily.</text>
</comment>
<dbReference type="Pfam" id="PF04413">
    <property type="entry name" value="Glycos_transf_N"/>
    <property type="match status" value="1"/>
</dbReference>
<keyword evidence="10" id="KW-0472">Membrane</keyword>
<feature type="domain" description="3-deoxy-D-manno-octulosonic-acid transferase N-terminal" evidence="11">
    <location>
        <begin position="52"/>
        <end position="219"/>
    </location>
</feature>
<dbReference type="PANTHER" id="PTHR42755">
    <property type="entry name" value="3-DEOXY-MANNO-OCTULOSONATE CYTIDYLYLTRANSFERASE"/>
    <property type="match status" value="1"/>
</dbReference>
<sequence>MLANLIYSLALFLASPVVAYRIIRHGRYRRGVANKLLGLSPSGAQKIHEAAKLNANSKQCFWLHAVSVGEVNLLPSLVEKLRARSPDTVFAISTSTDTGYDVAVKHFGEDAVFFCPLDFTWAVRRTLRNLKPSKLILAELELWPNLIRIADESQLPIMVVNARLSEKSARGYQKFSKLTRSTFARLTWVGSQDQTCAERFESCGTPAKNIAVTGSIKFDDAPTDRNTPDVASRQQWAGIDPWQRVWMFGSTQEGEEELGLSVYQELKTLHPELRLILVPRHPERFDTVARLVEAHGMKAHRRSTDHSLYDSQWDADTAILIDTIGELPHWWGVCQIATVGGSFGDRGGQNMLEPAGYGCAVSFGPNTKNFAEIAERLIDGHGAVRVADKAELTDFVRRCVSDVPAADSLGRAARQVIDEHCGATDKTVAALIVVSNSHRAAA</sequence>
<evidence type="ECO:0000256" key="1">
    <source>
        <dbReference type="ARBA" id="ARBA00004713"/>
    </source>
</evidence>
<keyword evidence="10" id="KW-0448">Lipopolysaccharide biosynthesis</keyword>
<dbReference type="GO" id="GO:0009245">
    <property type="term" value="P:lipid A biosynthetic process"/>
    <property type="evidence" value="ECO:0007669"/>
    <property type="project" value="TreeGrafter"/>
</dbReference>
<dbReference type="InterPro" id="IPR039901">
    <property type="entry name" value="Kdotransferase"/>
</dbReference>
<evidence type="ECO:0000256" key="2">
    <source>
        <dbReference type="ARBA" id="ARBA00006380"/>
    </source>
</evidence>
<dbReference type="Gene3D" id="3.40.50.11720">
    <property type="entry name" value="3-Deoxy-D-manno-octulosonic-acid transferase, N-terminal domain"/>
    <property type="match status" value="1"/>
</dbReference>
<gene>
    <name evidence="12" type="primary">waaA</name>
    <name evidence="12" type="ORF">K239x_10100</name>
</gene>
<evidence type="ECO:0000256" key="4">
    <source>
        <dbReference type="ARBA" id="ARBA00019077"/>
    </source>
</evidence>
<accession>A0A517NPM2</accession>
<comment type="function">
    <text evidence="10">Involved in lipopolysaccharide (LPS) biosynthesis. Catalyzes the transfer of 3-deoxy-D-manno-octulosonate (Kdo) residue(s) from CMP-Kdo to lipid IV(A), the tetraacyldisaccharide-1,4'-bisphosphate precursor of lipid A.</text>
</comment>
<proteinExistence type="inferred from homology"/>
<dbReference type="InterPro" id="IPR007507">
    <property type="entry name" value="Glycos_transf_N"/>
</dbReference>
<evidence type="ECO:0000256" key="8">
    <source>
        <dbReference type="PIRSR" id="PIRSR639901-1"/>
    </source>
</evidence>
<feature type="site" description="Transition state stabilizer" evidence="9">
    <location>
        <position position="139"/>
    </location>
</feature>
<keyword evidence="12" id="KW-0328">Glycosyltransferase</keyword>
<dbReference type="Gene3D" id="3.40.50.2000">
    <property type="entry name" value="Glycogen Phosphorylase B"/>
    <property type="match status" value="1"/>
</dbReference>
<dbReference type="SUPFAM" id="SSF53756">
    <property type="entry name" value="UDP-Glycosyltransferase/glycogen phosphorylase"/>
    <property type="match status" value="1"/>
</dbReference>
<evidence type="ECO:0000313" key="12">
    <source>
        <dbReference type="EMBL" id="QDT09067.1"/>
    </source>
</evidence>
<evidence type="ECO:0000256" key="7">
    <source>
        <dbReference type="ARBA" id="ARBA00049183"/>
    </source>
</evidence>
<comment type="catalytic activity">
    <reaction evidence="7 10">
        <text>lipid IVA (E. coli) + CMP-3-deoxy-beta-D-manno-octulosonate = alpha-Kdo-(2-&gt;6)-lipid IVA (E. coli) + CMP + H(+)</text>
        <dbReference type="Rhea" id="RHEA:28066"/>
        <dbReference type="ChEBI" id="CHEBI:15378"/>
        <dbReference type="ChEBI" id="CHEBI:58603"/>
        <dbReference type="ChEBI" id="CHEBI:60364"/>
        <dbReference type="ChEBI" id="CHEBI:60377"/>
        <dbReference type="ChEBI" id="CHEBI:85987"/>
        <dbReference type="EC" id="2.4.99.12"/>
    </reaction>
</comment>
<evidence type="ECO:0000256" key="6">
    <source>
        <dbReference type="ARBA" id="ARBA00031445"/>
    </source>
</evidence>
<keyword evidence="13" id="KW-1185">Reference proteome</keyword>
<dbReference type="GO" id="GO:0043842">
    <property type="term" value="F:Kdo transferase activity"/>
    <property type="evidence" value="ECO:0007669"/>
    <property type="project" value="UniProtKB-EC"/>
</dbReference>
<dbReference type="UniPathway" id="UPA00958"/>
<dbReference type="EC" id="2.4.99.12" evidence="3 10"/>
<protein>
    <recommendedName>
        <fullName evidence="4 10">3-deoxy-D-manno-octulosonic acid transferase</fullName>
        <shortName evidence="10">Kdo transferase</shortName>
        <ecNumber evidence="3 10">2.4.99.12</ecNumber>
    </recommendedName>
    <alternativeName>
        <fullName evidence="6 10">Lipid IV(A) 3-deoxy-D-manno-octulosonic acid transferase</fullName>
    </alternativeName>
</protein>